<protein>
    <submittedName>
        <fullName evidence="2">Uncharacterized protein</fullName>
    </submittedName>
</protein>
<dbReference type="RefSeq" id="WP_229883011.1">
    <property type="nucleotide sequence ID" value="NZ_BMYK01000019.1"/>
</dbReference>
<evidence type="ECO:0000256" key="1">
    <source>
        <dbReference type="SAM" id="MobiDB-lite"/>
    </source>
</evidence>
<sequence>MSARLLAILSVASLLAGCEIPGIYPDPKVLAREADAKATGGGCRHALRALEDCYALNPKAPRAAIFAGWREMDQYMRENKIEGVQAVIPSPKAETTEESVASSPPEGKTERRGARGS</sequence>
<evidence type="ECO:0000313" key="3">
    <source>
        <dbReference type="Proteomes" id="UP000626210"/>
    </source>
</evidence>
<keyword evidence="3" id="KW-1185">Reference proteome</keyword>
<dbReference type="PROSITE" id="PS51257">
    <property type="entry name" value="PROKAR_LIPOPROTEIN"/>
    <property type="match status" value="1"/>
</dbReference>
<name>A0ABQ3G885_9BURK</name>
<dbReference type="EMBL" id="BMYK01000019">
    <property type="protein sequence ID" value="GHC94571.1"/>
    <property type="molecule type" value="Genomic_DNA"/>
</dbReference>
<accession>A0ABQ3G885</accession>
<organism evidence="2 3">
    <name type="scientific">Pseudorhodoferax aquiterrae</name>
    <dbReference type="NCBI Taxonomy" id="747304"/>
    <lineage>
        <taxon>Bacteria</taxon>
        <taxon>Pseudomonadati</taxon>
        <taxon>Pseudomonadota</taxon>
        <taxon>Betaproteobacteria</taxon>
        <taxon>Burkholderiales</taxon>
        <taxon>Comamonadaceae</taxon>
    </lineage>
</organism>
<gene>
    <name evidence="2" type="ORF">GCM10007320_46580</name>
</gene>
<reference evidence="3" key="1">
    <citation type="journal article" date="2019" name="Int. J. Syst. Evol. Microbiol.">
        <title>The Global Catalogue of Microorganisms (GCM) 10K type strain sequencing project: providing services to taxonomists for standard genome sequencing and annotation.</title>
        <authorList>
            <consortium name="The Broad Institute Genomics Platform"/>
            <consortium name="The Broad Institute Genome Sequencing Center for Infectious Disease"/>
            <person name="Wu L."/>
            <person name="Ma J."/>
        </authorList>
    </citation>
    <scope>NUCLEOTIDE SEQUENCE [LARGE SCALE GENOMIC DNA]</scope>
    <source>
        <strain evidence="3">KCTC 23314</strain>
    </source>
</reference>
<dbReference type="Proteomes" id="UP000626210">
    <property type="component" value="Unassembled WGS sequence"/>
</dbReference>
<comment type="caution">
    <text evidence="2">The sequence shown here is derived from an EMBL/GenBank/DDBJ whole genome shotgun (WGS) entry which is preliminary data.</text>
</comment>
<feature type="region of interest" description="Disordered" evidence="1">
    <location>
        <begin position="86"/>
        <end position="117"/>
    </location>
</feature>
<evidence type="ECO:0000313" key="2">
    <source>
        <dbReference type="EMBL" id="GHC94571.1"/>
    </source>
</evidence>
<proteinExistence type="predicted"/>
<feature type="compositionally biased region" description="Basic and acidic residues" evidence="1">
    <location>
        <begin position="107"/>
        <end position="117"/>
    </location>
</feature>